<comment type="caution">
    <text evidence="1">The sequence shown here is derived from an EMBL/GenBank/DDBJ whole genome shotgun (WGS) entry which is preliminary data.</text>
</comment>
<keyword evidence="2" id="KW-1185">Reference proteome</keyword>
<evidence type="ECO:0000313" key="1">
    <source>
        <dbReference type="EMBL" id="KAI3777012.1"/>
    </source>
</evidence>
<dbReference type="EMBL" id="CM042032">
    <property type="protein sequence ID" value="KAI3777012.1"/>
    <property type="molecule type" value="Genomic_DNA"/>
</dbReference>
<reference evidence="2" key="1">
    <citation type="journal article" date="2022" name="Mol. Ecol. Resour.">
        <title>The genomes of chicory, endive, great burdock and yacon provide insights into Asteraceae palaeo-polyploidization history and plant inulin production.</title>
        <authorList>
            <person name="Fan W."/>
            <person name="Wang S."/>
            <person name="Wang H."/>
            <person name="Wang A."/>
            <person name="Jiang F."/>
            <person name="Liu H."/>
            <person name="Zhao H."/>
            <person name="Xu D."/>
            <person name="Zhang Y."/>
        </authorList>
    </citation>
    <scope>NUCLEOTIDE SEQUENCE [LARGE SCALE GENOMIC DNA]</scope>
    <source>
        <strain evidence="2">cv. Yunnan</strain>
    </source>
</reference>
<protein>
    <submittedName>
        <fullName evidence="1">Uncharacterized protein</fullName>
    </submittedName>
</protein>
<accession>A0ACB9G2J5</accession>
<sequence>MSRVIRVTKDERGGPVLKHVDSPRPFIQQSPIQYERKDQNLVKTQKISSAVKKVKEISRYSCDERESQYSLKSSFKVKELPRLSLDSKQNSKTNSMNESRSEPGSNKRPSSGIVARLMGLDSLTDSVCEVETVKIKPAFGDQLGSSSPRVHSKIKPALQPQESGDHGSKKPSVYGEMEKRLRELGFETSGEDLIALKHIVEAMQMKKTVFENKEQSLDSQKNDQPGSPTVKGPDSPKRRELLNRAVTPAKMATEPVMVTGLHYVNHKARKQNNFKERLIEDKPMVELAKLTMEQASPVSVLDAFYVEDMPSPVKKKPAAFNDYDNLRIDETEWNQVGIYNLVTHTDAGEVHQIELLNSTDGEREKSPRKSTNGDHKYIREILSASGFLKDPDSAIRIAQLHSSGSLIKPELFHILEKTNYECHKKYPSSKSNERVRRKLIFDSVNDILFRKLAMSGFSGKGCGRFVDGEKLLRELWLEIDNLQSSSERCIYDEDDEVKILVSADVNKNSQDWNTYCHEVPGLVLDIERLIFKDLIDEIVNADARGVQDRLGRHCRRLFSM</sequence>
<reference evidence="1 2" key="2">
    <citation type="journal article" date="2022" name="Mol. Ecol. Resour.">
        <title>The genomes of chicory, endive, great burdock and yacon provide insights into Asteraceae paleo-polyploidization history and plant inulin production.</title>
        <authorList>
            <person name="Fan W."/>
            <person name="Wang S."/>
            <person name="Wang H."/>
            <person name="Wang A."/>
            <person name="Jiang F."/>
            <person name="Liu H."/>
            <person name="Zhao H."/>
            <person name="Xu D."/>
            <person name="Zhang Y."/>
        </authorList>
    </citation>
    <scope>NUCLEOTIDE SEQUENCE [LARGE SCALE GENOMIC DNA]</scope>
    <source>
        <strain evidence="2">cv. Yunnan</strain>
        <tissue evidence="1">Leaves</tissue>
    </source>
</reference>
<evidence type="ECO:0000313" key="2">
    <source>
        <dbReference type="Proteomes" id="UP001056120"/>
    </source>
</evidence>
<organism evidence="1 2">
    <name type="scientific">Smallanthus sonchifolius</name>
    <dbReference type="NCBI Taxonomy" id="185202"/>
    <lineage>
        <taxon>Eukaryota</taxon>
        <taxon>Viridiplantae</taxon>
        <taxon>Streptophyta</taxon>
        <taxon>Embryophyta</taxon>
        <taxon>Tracheophyta</taxon>
        <taxon>Spermatophyta</taxon>
        <taxon>Magnoliopsida</taxon>
        <taxon>eudicotyledons</taxon>
        <taxon>Gunneridae</taxon>
        <taxon>Pentapetalae</taxon>
        <taxon>asterids</taxon>
        <taxon>campanulids</taxon>
        <taxon>Asterales</taxon>
        <taxon>Asteraceae</taxon>
        <taxon>Asteroideae</taxon>
        <taxon>Heliantheae alliance</taxon>
        <taxon>Millerieae</taxon>
        <taxon>Smallanthus</taxon>
    </lineage>
</organism>
<proteinExistence type="predicted"/>
<gene>
    <name evidence="1" type="ORF">L1987_46805</name>
</gene>
<name>A0ACB9G2J5_9ASTR</name>
<dbReference type="Proteomes" id="UP001056120">
    <property type="component" value="Linkage Group LG15"/>
</dbReference>